<evidence type="ECO:0000313" key="3">
    <source>
        <dbReference type="Proteomes" id="UP001244011"/>
    </source>
</evidence>
<dbReference type="GeneID" id="85310890"/>
<evidence type="ECO:0000313" key="2">
    <source>
        <dbReference type="EMBL" id="KAK1768142.1"/>
    </source>
</evidence>
<proteinExistence type="predicted"/>
<feature type="compositionally biased region" description="Low complexity" evidence="1">
    <location>
        <begin position="1"/>
        <end position="17"/>
    </location>
</feature>
<dbReference type="EMBL" id="MU839006">
    <property type="protein sequence ID" value="KAK1768142.1"/>
    <property type="molecule type" value="Genomic_DNA"/>
</dbReference>
<dbReference type="Proteomes" id="UP001244011">
    <property type="component" value="Unassembled WGS sequence"/>
</dbReference>
<keyword evidence="3" id="KW-1185">Reference proteome</keyword>
<comment type="caution">
    <text evidence="2">The sequence shown here is derived from an EMBL/GenBank/DDBJ whole genome shotgun (WGS) entry which is preliminary data.</text>
</comment>
<evidence type="ECO:0000256" key="1">
    <source>
        <dbReference type="SAM" id="MobiDB-lite"/>
    </source>
</evidence>
<accession>A0AAJ0C3R1</accession>
<feature type="region of interest" description="Disordered" evidence="1">
    <location>
        <begin position="1"/>
        <end position="42"/>
    </location>
</feature>
<dbReference type="RefSeq" id="XP_060284355.1">
    <property type="nucleotide sequence ID" value="XM_060427703.1"/>
</dbReference>
<sequence>MLSSHQSKSSSSKSKASNSKEKAKFGKEKDKKSGKEKNKTKAKTKIQHISLYCAVYTPQFGNYYHWAFATHHEATDE</sequence>
<gene>
    <name evidence="2" type="ORF">QBC33DRAFT_536358</name>
</gene>
<reference evidence="2" key="1">
    <citation type="submission" date="2023-06" db="EMBL/GenBank/DDBJ databases">
        <title>Genome-scale phylogeny and comparative genomics of the fungal order Sordariales.</title>
        <authorList>
            <consortium name="Lawrence Berkeley National Laboratory"/>
            <person name="Hensen N."/>
            <person name="Bonometti L."/>
            <person name="Westerberg I."/>
            <person name="Brannstrom I.O."/>
            <person name="Guillou S."/>
            <person name="Cros-Aarteil S."/>
            <person name="Calhoun S."/>
            <person name="Haridas S."/>
            <person name="Kuo A."/>
            <person name="Mondo S."/>
            <person name="Pangilinan J."/>
            <person name="Riley R."/>
            <person name="Labutti K."/>
            <person name="Andreopoulos B."/>
            <person name="Lipzen A."/>
            <person name="Chen C."/>
            <person name="Yanf M."/>
            <person name="Daum C."/>
            <person name="Ng V."/>
            <person name="Clum A."/>
            <person name="Steindorff A."/>
            <person name="Ohm R."/>
            <person name="Martin F."/>
            <person name="Silar P."/>
            <person name="Natvig D."/>
            <person name="Lalanne C."/>
            <person name="Gautier V."/>
            <person name="Ament-Velasquez S.L."/>
            <person name="Kruys A."/>
            <person name="Hutchinson M.I."/>
            <person name="Powell A.J."/>
            <person name="Barry K."/>
            <person name="Miller A.N."/>
            <person name="Grigoriev I.V."/>
            <person name="Debuchy R."/>
            <person name="Gladieux P."/>
            <person name="Thoren M.H."/>
            <person name="Johannesson H."/>
        </authorList>
    </citation>
    <scope>NUCLEOTIDE SEQUENCE</scope>
    <source>
        <strain evidence="2">8032-3</strain>
    </source>
</reference>
<organism evidence="2 3">
    <name type="scientific">Phialemonium atrogriseum</name>
    <dbReference type="NCBI Taxonomy" id="1093897"/>
    <lineage>
        <taxon>Eukaryota</taxon>
        <taxon>Fungi</taxon>
        <taxon>Dikarya</taxon>
        <taxon>Ascomycota</taxon>
        <taxon>Pezizomycotina</taxon>
        <taxon>Sordariomycetes</taxon>
        <taxon>Sordariomycetidae</taxon>
        <taxon>Cephalothecales</taxon>
        <taxon>Cephalothecaceae</taxon>
        <taxon>Phialemonium</taxon>
    </lineage>
</organism>
<feature type="compositionally biased region" description="Basic and acidic residues" evidence="1">
    <location>
        <begin position="18"/>
        <end position="39"/>
    </location>
</feature>
<name>A0AAJ0C3R1_9PEZI</name>
<protein>
    <submittedName>
        <fullName evidence="2">Uncharacterized protein</fullName>
    </submittedName>
</protein>
<dbReference type="AlphaFoldDB" id="A0AAJ0C3R1"/>